<feature type="signal peptide" evidence="2">
    <location>
        <begin position="1"/>
        <end position="18"/>
    </location>
</feature>
<keyword evidence="2" id="KW-0732">Signal</keyword>
<feature type="region of interest" description="Disordered" evidence="1">
    <location>
        <begin position="45"/>
        <end position="66"/>
    </location>
</feature>
<dbReference type="WBParaSite" id="MBELARI_LOCUS13875">
    <property type="protein sequence ID" value="MBELARI_LOCUS13875"/>
    <property type="gene ID" value="MBELARI_LOCUS13875"/>
</dbReference>
<reference evidence="4" key="1">
    <citation type="submission" date="2024-02" db="UniProtKB">
        <authorList>
            <consortium name="WormBaseParasite"/>
        </authorList>
    </citation>
    <scope>IDENTIFICATION</scope>
</reference>
<keyword evidence="3" id="KW-1185">Reference proteome</keyword>
<evidence type="ECO:0000313" key="3">
    <source>
        <dbReference type="Proteomes" id="UP000887575"/>
    </source>
</evidence>
<accession>A0AAF3EIV8</accession>
<evidence type="ECO:0000313" key="4">
    <source>
        <dbReference type="WBParaSite" id="MBELARI_LOCUS13875"/>
    </source>
</evidence>
<organism evidence="3 4">
    <name type="scientific">Mesorhabditis belari</name>
    <dbReference type="NCBI Taxonomy" id="2138241"/>
    <lineage>
        <taxon>Eukaryota</taxon>
        <taxon>Metazoa</taxon>
        <taxon>Ecdysozoa</taxon>
        <taxon>Nematoda</taxon>
        <taxon>Chromadorea</taxon>
        <taxon>Rhabditida</taxon>
        <taxon>Rhabditina</taxon>
        <taxon>Rhabditomorpha</taxon>
        <taxon>Rhabditoidea</taxon>
        <taxon>Rhabditidae</taxon>
        <taxon>Mesorhabditinae</taxon>
        <taxon>Mesorhabditis</taxon>
    </lineage>
</organism>
<dbReference type="AlphaFoldDB" id="A0AAF3EIV8"/>
<feature type="chain" id="PRO_5042216608" evidence="2">
    <location>
        <begin position="19"/>
        <end position="108"/>
    </location>
</feature>
<proteinExistence type="predicted"/>
<evidence type="ECO:0000256" key="1">
    <source>
        <dbReference type="SAM" id="MobiDB-lite"/>
    </source>
</evidence>
<sequence length="108" mass="11881">MNPIFFIVTHFLIAFVFAENGLPPLPPADEFGNLPKLPQDFPWMNDGPDLLEISPPRPLPPVNGVLPEDENLPLPLPSKIEEIVGNAPLPPSYEDMIAMPLPDNLPPL</sequence>
<dbReference type="Proteomes" id="UP000887575">
    <property type="component" value="Unassembled WGS sequence"/>
</dbReference>
<name>A0AAF3EIV8_9BILA</name>
<protein>
    <submittedName>
        <fullName evidence="4">Uncharacterized protein</fullName>
    </submittedName>
</protein>
<evidence type="ECO:0000256" key="2">
    <source>
        <dbReference type="SAM" id="SignalP"/>
    </source>
</evidence>